<dbReference type="EMBL" id="JACTNZ010000008">
    <property type="protein sequence ID" value="KAG5534967.1"/>
    <property type="molecule type" value="Genomic_DNA"/>
</dbReference>
<gene>
    <name evidence="1" type="ORF">RHGRI_022921</name>
</gene>
<evidence type="ECO:0000313" key="1">
    <source>
        <dbReference type="EMBL" id="KAG5534967.1"/>
    </source>
</evidence>
<dbReference type="AlphaFoldDB" id="A0AAV6J3M6"/>
<proteinExistence type="predicted"/>
<keyword evidence="2" id="KW-1185">Reference proteome</keyword>
<accession>A0AAV6J3M6</accession>
<evidence type="ECO:0000313" key="2">
    <source>
        <dbReference type="Proteomes" id="UP000823749"/>
    </source>
</evidence>
<name>A0AAV6J3M6_9ERIC</name>
<sequence length="69" mass="8175">MEIGTRRISRCLWTTSQRKKTITGYNKHLVISEWLRMPLFHGREVSVLAISLDLSGLVVLYRRVWQFLN</sequence>
<organism evidence="1 2">
    <name type="scientific">Rhododendron griersonianum</name>
    <dbReference type="NCBI Taxonomy" id="479676"/>
    <lineage>
        <taxon>Eukaryota</taxon>
        <taxon>Viridiplantae</taxon>
        <taxon>Streptophyta</taxon>
        <taxon>Embryophyta</taxon>
        <taxon>Tracheophyta</taxon>
        <taxon>Spermatophyta</taxon>
        <taxon>Magnoliopsida</taxon>
        <taxon>eudicotyledons</taxon>
        <taxon>Gunneridae</taxon>
        <taxon>Pentapetalae</taxon>
        <taxon>asterids</taxon>
        <taxon>Ericales</taxon>
        <taxon>Ericaceae</taxon>
        <taxon>Ericoideae</taxon>
        <taxon>Rhodoreae</taxon>
        <taxon>Rhododendron</taxon>
    </lineage>
</organism>
<reference evidence="1" key="1">
    <citation type="submission" date="2020-08" db="EMBL/GenBank/DDBJ databases">
        <title>Plant Genome Project.</title>
        <authorList>
            <person name="Zhang R.-G."/>
        </authorList>
    </citation>
    <scope>NUCLEOTIDE SEQUENCE</scope>
    <source>
        <strain evidence="1">WSP0</strain>
        <tissue evidence="1">Leaf</tissue>
    </source>
</reference>
<dbReference type="Proteomes" id="UP000823749">
    <property type="component" value="Chromosome 8"/>
</dbReference>
<comment type="caution">
    <text evidence="1">The sequence shown here is derived from an EMBL/GenBank/DDBJ whole genome shotgun (WGS) entry which is preliminary data.</text>
</comment>
<protein>
    <submittedName>
        <fullName evidence="1">Uncharacterized protein</fullName>
    </submittedName>
</protein>